<dbReference type="FunFam" id="3.30.565.10:FF:000006">
    <property type="entry name" value="Sensor histidine kinase WalK"/>
    <property type="match status" value="1"/>
</dbReference>
<keyword evidence="5" id="KW-0808">Transferase</keyword>
<gene>
    <name evidence="17" type="ORF">SAMN05443529_10134</name>
</gene>
<evidence type="ECO:0000313" key="17">
    <source>
        <dbReference type="EMBL" id="SDG08181.1"/>
    </source>
</evidence>
<dbReference type="CDD" id="cd00082">
    <property type="entry name" value="HisKA"/>
    <property type="match status" value="1"/>
</dbReference>
<keyword evidence="8 17" id="KW-0418">Kinase</keyword>
<evidence type="ECO:0000256" key="3">
    <source>
        <dbReference type="ARBA" id="ARBA00012438"/>
    </source>
</evidence>
<dbReference type="GO" id="GO:0007234">
    <property type="term" value="P:osmosensory signaling via phosphorelay pathway"/>
    <property type="evidence" value="ECO:0007669"/>
    <property type="project" value="TreeGrafter"/>
</dbReference>
<dbReference type="CDD" id="cd00075">
    <property type="entry name" value="HATPase"/>
    <property type="match status" value="1"/>
</dbReference>
<dbReference type="AlphaFoldDB" id="A0A1G7RBK5"/>
<protein>
    <recommendedName>
        <fullName evidence="3">histidine kinase</fullName>
        <ecNumber evidence="3">2.7.13.3</ecNumber>
    </recommendedName>
</protein>
<dbReference type="Gene3D" id="1.10.287.130">
    <property type="match status" value="1"/>
</dbReference>
<keyword evidence="18" id="KW-1185">Reference proteome</keyword>
<proteinExistence type="predicted"/>
<keyword evidence="11" id="KW-0902">Two-component regulatory system</keyword>
<feature type="domain" description="Histidine kinase" evidence="14">
    <location>
        <begin position="392"/>
        <end position="605"/>
    </location>
</feature>
<dbReference type="FunFam" id="1.10.287.130:FF:000001">
    <property type="entry name" value="Two-component sensor histidine kinase"/>
    <property type="match status" value="1"/>
</dbReference>
<dbReference type="Proteomes" id="UP000198656">
    <property type="component" value="Unassembled WGS sequence"/>
</dbReference>
<dbReference type="GO" id="GO:0016020">
    <property type="term" value="C:membrane"/>
    <property type="evidence" value="ECO:0007669"/>
    <property type="project" value="UniProtKB-SubCell"/>
</dbReference>
<dbReference type="InterPro" id="IPR000014">
    <property type="entry name" value="PAS"/>
</dbReference>
<dbReference type="SMART" id="SM00387">
    <property type="entry name" value="HATPase_c"/>
    <property type="match status" value="1"/>
</dbReference>
<dbReference type="PROSITE" id="PS50112">
    <property type="entry name" value="PAS"/>
    <property type="match status" value="1"/>
</dbReference>
<dbReference type="PANTHER" id="PTHR42878:SF7">
    <property type="entry name" value="SENSOR HISTIDINE KINASE GLRK"/>
    <property type="match status" value="1"/>
</dbReference>
<dbReference type="Pfam" id="PF13188">
    <property type="entry name" value="PAS_8"/>
    <property type="match status" value="1"/>
</dbReference>
<dbReference type="InterPro" id="IPR004358">
    <property type="entry name" value="Sig_transdc_His_kin-like_C"/>
</dbReference>
<keyword evidence="7" id="KW-0547">Nucleotide-binding</keyword>
<dbReference type="Pfam" id="PF00672">
    <property type="entry name" value="HAMP"/>
    <property type="match status" value="1"/>
</dbReference>
<organism evidence="17 18">
    <name type="scientific">Desulfosporosinus hippei DSM 8344</name>
    <dbReference type="NCBI Taxonomy" id="1121419"/>
    <lineage>
        <taxon>Bacteria</taxon>
        <taxon>Bacillati</taxon>
        <taxon>Bacillota</taxon>
        <taxon>Clostridia</taxon>
        <taxon>Eubacteriales</taxon>
        <taxon>Desulfitobacteriaceae</taxon>
        <taxon>Desulfosporosinus</taxon>
    </lineage>
</organism>
<dbReference type="InterPro" id="IPR036097">
    <property type="entry name" value="HisK_dim/P_sf"/>
</dbReference>
<keyword evidence="12 13" id="KW-0472">Membrane</keyword>
<dbReference type="SUPFAM" id="SSF158472">
    <property type="entry name" value="HAMP domain-like"/>
    <property type="match status" value="1"/>
</dbReference>
<dbReference type="GO" id="GO:0030295">
    <property type="term" value="F:protein kinase activator activity"/>
    <property type="evidence" value="ECO:0007669"/>
    <property type="project" value="TreeGrafter"/>
</dbReference>
<accession>A0A1G7RBK5</accession>
<dbReference type="Gene3D" id="3.30.450.20">
    <property type="entry name" value="PAS domain"/>
    <property type="match status" value="1"/>
</dbReference>
<feature type="domain" description="PAS" evidence="15">
    <location>
        <begin position="277"/>
        <end position="311"/>
    </location>
</feature>
<feature type="domain" description="HAMP" evidence="16">
    <location>
        <begin position="220"/>
        <end position="272"/>
    </location>
</feature>
<feature type="transmembrane region" description="Helical" evidence="13">
    <location>
        <begin position="199"/>
        <end position="219"/>
    </location>
</feature>
<dbReference type="SUPFAM" id="SSF47384">
    <property type="entry name" value="Homodimeric domain of signal transducing histidine kinase"/>
    <property type="match status" value="1"/>
</dbReference>
<evidence type="ECO:0000313" key="18">
    <source>
        <dbReference type="Proteomes" id="UP000198656"/>
    </source>
</evidence>
<keyword evidence="9" id="KW-0067">ATP-binding</keyword>
<dbReference type="Gene3D" id="6.10.340.10">
    <property type="match status" value="1"/>
</dbReference>
<dbReference type="GO" id="GO:0000155">
    <property type="term" value="F:phosphorelay sensor kinase activity"/>
    <property type="evidence" value="ECO:0007669"/>
    <property type="project" value="InterPro"/>
</dbReference>
<dbReference type="InterPro" id="IPR050351">
    <property type="entry name" value="BphY/WalK/GraS-like"/>
</dbReference>
<evidence type="ECO:0000256" key="10">
    <source>
        <dbReference type="ARBA" id="ARBA00022989"/>
    </source>
</evidence>
<dbReference type="Pfam" id="PF00512">
    <property type="entry name" value="HisKA"/>
    <property type="match status" value="1"/>
</dbReference>
<dbReference type="RefSeq" id="WP_092328434.1">
    <property type="nucleotide sequence ID" value="NZ_FNCP01000001.1"/>
</dbReference>
<dbReference type="OrthoDB" id="2359336at2"/>
<sequence>MMIMRRHHSWSISIKLWFAMTLLILAVLGGLGFTLTWLFGDFYLQQKLNSLRSEAVEISAQLASVPNWSGRLNLLESLKLTSGTQLVLLDPQGNIIVLAGSISQKGSQNTIEWYPRSLLGGSLNGLSRDLRPSDFFTEDYLAQVLSGQTISIKALPINGGAQAMLLAATPVGLNPVKGVVLLGSSPIPIQESIATFRRLILYASLIAVFLATVVSLIFAQHVTRPLGLMQRGASRMAKGDFLPIQGVTSKDEIGELAEALNWMGESLKNHMAWLSQEKNLLQGIVESISDAVVMLSIDGSILYANDSAKALWQENEIVVQERKTQIVTILQAMAVRENQSENFEVVTIGIQVLQIVMAPMSENEGIRGHVAVLRDVTASLRAEKNRREFLASVTHELRTPLHLIQGYLEAIQDEVIPKDQSEEYIDLVLEEAKRLARLVQELQEINWLERGQVMQPTAINMENFMLELDHRFQGRAQELGVKLEVSKGFGELYADQDRILQVFINLLDNALSHTPSGKTVRVFMLEEQNEMRLVVQDEGEGIPKEALPYIFDRFFRVNKARTRKDGGMGLGLAIVRQIVEAHGGNVRVESDMGRGTAFWISLPRL</sequence>
<comment type="catalytic activity">
    <reaction evidence="1">
        <text>ATP + protein L-histidine = ADP + protein N-phospho-L-histidine.</text>
        <dbReference type="EC" id="2.7.13.3"/>
    </reaction>
</comment>
<evidence type="ECO:0000259" key="15">
    <source>
        <dbReference type="PROSITE" id="PS50112"/>
    </source>
</evidence>
<dbReference type="InterPro" id="IPR003661">
    <property type="entry name" value="HisK_dim/P_dom"/>
</dbReference>
<evidence type="ECO:0000259" key="16">
    <source>
        <dbReference type="PROSITE" id="PS50885"/>
    </source>
</evidence>
<dbReference type="SUPFAM" id="SSF55874">
    <property type="entry name" value="ATPase domain of HSP90 chaperone/DNA topoisomerase II/histidine kinase"/>
    <property type="match status" value="1"/>
</dbReference>
<dbReference type="STRING" id="1121419.SAMN05443529_10134"/>
<evidence type="ECO:0000256" key="7">
    <source>
        <dbReference type="ARBA" id="ARBA00022741"/>
    </source>
</evidence>
<keyword evidence="10 13" id="KW-1133">Transmembrane helix</keyword>
<dbReference type="InterPro" id="IPR005467">
    <property type="entry name" value="His_kinase_dom"/>
</dbReference>
<dbReference type="PROSITE" id="PS50109">
    <property type="entry name" value="HIS_KIN"/>
    <property type="match status" value="1"/>
</dbReference>
<dbReference type="InterPro" id="IPR036890">
    <property type="entry name" value="HATPase_C_sf"/>
</dbReference>
<evidence type="ECO:0000256" key="6">
    <source>
        <dbReference type="ARBA" id="ARBA00022692"/>
    </source>
</evidence>
<dbReference type="Pfam" id="PF02518">
    <property type="entry name" value="HATPase_c"/>
    <property type="match status" value="1"/>
</dbReference>
<evidence type="ECO:0000256" key="1">
    <source>
        <dbReference type="ARBA" id="ARBA00000085"/>
    </source>
</evidence>
<keyword evidence="4" id="KW-0597">Phosphoprotein</keyword>
<dbReference type="InterPro" id="IPR035965">
    <property type="entry name" value="PAS-like_dom_sf"/>
</dbReference>
<reference evidence="18" key="1">
    <citation type="submission" date="2016-10" db="EMBL/GenBank/DDBJ databases">
        <authorList>
            <person name="Varghese N."/>
            <person name="Submissions S."/>
        </authorList>
    </citation>
    <scope>NUCLEOTIDE SEQUENCE [LARGE SCALE GENOMIC DNA]</scope>
    <source>
        <strain evidence="18">DSM 8344</strain>
    </source>
</reference>
<dbReference type="GO" id="GO:0000156">
    <property type="term" value="F:phosphorelay response regulator activity"/>
    <property type="evidence" value="ECO:0007669"/>
    <property type="project" value="TreeGrafter"/>
</dbReference>
<dbReference type="SMART" id="SM00388">
    <property type="entry name" value="HisKA"/>
    <property type="match status" value="1"/>
</dbReference>
<dbReference type="SUPFAM" id="SSF55785">
    <property type="entry name" value="PYP-like sensor domain (PAS domain)"/>
    <property type="match status" value="1"/>
</dbReference>
<evidence type="ECO:0000256" key="2">
    <source>
        <dbReference type="ARBA" id="ARBA00004141"/>
    </source>
</evidence>
<dbReference type="EC" id="2.7.13.3" evidence="3"/>
<dbReference type="InterPro" id="IPR003594">
    <property type="entry name" value="HATPase_dom"/>
</dbReference>
<dbReference type="Gene3D" id="3.30.565.10">
    <property type="entry name" value="Histidine kinase-like ATPase, C-terminal domain"/>
    <property type="match status" value="1"/>
</dbReference>
<evidence type="ECO:0000256" key="8">
    <source>
        <dbReference type="ARBA" id="ARBA00022777"/>
    </source>
</evidence>
<dbReference type="PANTHER" id="PTHR42878">
    <property type="entry name" value="TWO-COMPONENT HISTIDINE KINASE"/>
    <property type="match status" value="1"/>
</dbReference>
<dbReference type="SMART" id="SM00304">
    <property type="entry name" value="HAMP"/>
    <property type="match status" value="1"/>
</dbReference>
<comment type="subcellular location">
    <subcellularLocation>
        <location evidence="2">Membrane</location>
        <topology evidence="2">Multi-pass membrane protein</topology>
    </subcellularLocation>
</comment>
<dbReference type="GO" id="GO:0005524">
    <property type="term" value="F:ATP binding"/>
    <property type="evidence" value="ECO:0007669"/>
    <property type="project" value="UniProtKB-KW"/>
</dbReference>
<dbReference type="PRINTS" id="PR00344">
    <property type="entry name" value="BCTRLSENSOR"/>
</dbReference>
<keyword evidence="6 13" id="KW-0812">Transmembrane</keyword>
<dbReference type="EMBL" id="FNCP01000001">
    <property type="protein sequence ID" value="SDG08181.1"/>
    <property type="molecule type" value="Genomic_DNA"/>
</dbReference>
<evidence type="ECO:0000259" key="14">
    <source>
        <dbReference type="PROSITE" id="PS50109"/>
    </source>
</evidence>
<evidence type="ECO:0000256" key="4">
    <source>
        <dbReference type="ARBA" id="ARBA00022553"/>
    </source>
</evidence>
<evidence type="ECO:0000256" key="9">
    <source>
        <dbReference type="ARBA" id="ARBA00022840"/>
    </source>
</evidence>
<dbReference type="InterPro" id="IPR003660">
    <property type="entry name" value="HAMP_dom"/>
</dbReference>
<evidence type="ECO:0000256" key="13">
    <source>
        <dbReference type="SAM" id="Phobius"/>
    </source>
</evidence>
<name>A0A1G7RBK5_9FIRM</name>
<dbReference type="PROSITE" id="PS50885">
    <property type="entry name" value="HAMP"/>
    <property type="match status" value="1"/>
</dbReference>
<evidence type="ECO:0000256" key="12">
    <source>
        <dbReference type="ARBA" id="ARBA00023136"/>
    </source>
</evidence>
<dbReference type="CDD" id="cd06225">
    <property type="entry name" value="HAMP"/>
    <property type="match status" value="1"/>
</dbReference>
<evidence type="ECO:0000256" key="5">
    <source>
        <dbReference type="ARBA" id="ARBA00022679"/>
    </source>
</evidence>
<evidence type="ECO:0000256" key="11">
    <source>
        <dbReference type="ARBA" id="ARBA00023012"/>
    </source>
</evidence>